<keyword evidence="1" id="KW-0315">Glutamine amidotransferase</keyword>
<sequence>MAIDLLVVDNHDSFTFTLVDYCRQLGATVTVAQSDALSVDEALAHPGPLLLGPGPGHPADAGISVALAAACIAAGKHLLGVCLGHQAIALAAGATIARAAPMHGKTDPITHDGGPLFAGLPSPVIMTRYHSLVATDLPPTLTATAHGSDGTIQALDHAHAPVHGIQFHPESIASTHGLRLLGNFLALAGATKLLDTPAYVPYPFPVCSHPGPA</sequence>
<dbReference type="SUPFAM" id="SSF52317">
    <property type="entry name" value="Class I glutamine amidotransferase-like"/>
    <property type="match status" value="1"/>
</dbReference>
<dbReference type="RefSeq" id="WP_344711272.1">
    <property type="nucleotide sequence ID" value="NZ_BAAAZD010000002.1"/>
</dbReference>
<feature type="domain" description="Glutamine amidotransferase" evidence="2">
    <location>
        <begin position="6"/>
        <end position="185"/>
    </location>
</feature>
<dbReference type="InterPro" id="IPR017926">
    <property type="entry name" value="GATASE"/>
</dbReference>
<dbReference type="InterPro" id="IPR006221">
    <property type="entry name" value="TrpG/PapA_dom"/>
</dbReference>
<reference evidence="4" key="1">
    <citation type="journal article" date="2019" name="Int. J. Syst. Evol. Microbiol.">
        <title>The Global Catalogue of Microorganisms (GCM) 10K type strain sequencing project: providing services to taxonomists for standard genome sequencing and annotation.</title>
        <authorList>
            <consortium name="The Broad Institute Genomics Platform"/>
            <consortium name="The Broad Institute Genome Sequencing Center for Infectious Disease"/>
            <person name="Wu L."/>
            <person name="Ma J."/>
        </authorList>
    </citation>
    <scope>NUCLEOTIDE SEQUENCE [LARGE SCALE GENOMIC DNA]</scope>
    <source>
        <strain evidence="4">JCM 16603</strain>
    </source>
</reference>
<gene>
    <name evidence="3" type="ORF">GCM10022211_26950</name>
</gene>
<dbReference type="PRINTS" id="PR00097">
    <property type="entry name" value="ANTSNTHASEII"/>
</dbReference>
<evidence type="ECO:0000259" key="2">
    <source>
        <dbReference type="Pfam" id="PF00117"/>
    </source>
</evidence>
<evidence type="ECO:0000256" key="1">
    <source>
        <dbReference type="ARBA" id="ARBA00022962"/>
    </source>
</evidence>
<dbReference type="Proteomes" id="UP001501310">
    <property type="component" value="Unassembled WGS sequence"/>
</dbReference>
<dbReference type="Gene3D" id="3.40.50.880">
    <property type="match status" value="1"/>
</dbReference>
<evidence type="ECO:0000313" key="4">
    <source>
        <dbReference type="Proteomes" id="UP001501310"/>
    </source>
</evidence>
<keyword evidence="4" id="KW-1185">Reference proteome</keyword>
<accession>A0ABP7SF78</accession>
<comment type="caution">
    <text evidence="3">The sequence shown here is derived from an EMBL/GenBank/DDBJ whole genome shotgun (WGS) entry which is preliminary data.</text>
</comment>
<name>A0ABP7SF78_9SPHN</name>
<dbReference type="NCBIfam" id="TIGR00566">
    <property type="entry name" value="trpG_papA"/>
    <property type="match status" value="1"/>
</dbReference>
<proteinExistence type="predicted"/>
<dbReference type="PANTHER" id="PTHR43418">
    <property type="entry name" value="MULTIFUNCTIONAL TRYPTOPHAN BIOSYNTHESIS PROTEIN-RELATED"/>
    <property type="match status" value="1"/>
</dbReference>
<dbReference type="InterPro" id="IPR029062">
    <property type="entry name" value="Class_I_gatase-like"/>
</dbReference>
<dbReference type="PRINTS" id="PR00099">
    <property type="entry name" value="CPSGATASE"/>
</dbReference>
<protein>
    <submittedName>
        <fullName evidence="3">Aminodeoxychorismate/anthranilate synthase component II</fullName>
    </submittedName>
</protein>
<dbReference type="PANTHER" id="PTHR43418:SF4">
    <property type="entry name" value="MULTIFUNCTIONAL TRYPTOPHAN BIOSYNTHESIS PROTEIN"/>
    <property type="match status" value="1"/>
</dbReference>
<dbReference type="EMBL" id="BAAAZD010000002">
    <property type="protein sequence ID" value="GAA4010940.1"/>
    <property type="molecule type" value="Genomic_DNA"/>
</dbReference>
<organism evidence="3 4">
    <name type="scientific">Sphingomonas humi</name>
    <dbReference type="NCBI Taxonomy" id="335630"/>
    <lineage>
        <taxon>Bacteria</taxon>
        <taxon>Pseudomonadati</taxon>
        <taxon>Pseudomonadota</taxon>
        <taxon>Alphaproteobacteria</taxon>
        <taxon>Sphingomonadales</taxon>
        <taxon>Sphingomonadaceae</taxon>
        <taxon>Sphingomonas</taxon>
    </lineage>
</organism>
<dbReference type="Pfam" id="PF00117">
    <property type="entry name" value="GATase"/>
    <property type="match status" value="1"/>
</dbReference>
<dbReference type="PRINTS" id="PR00096">
    <property type="entry name" value="GATASE"/>
</dbReference>
<dbReference type="CDD" id="cd01743">
    <property type="entry name" value="GATase1_Anthranilate_Synthase"/>
    <property type="match status" value="1"/>
</dbReference>
<dbReference type="InterPro" id="IPR050472">
    <property type="entry name" value="Anth_synth/Amidotransfase"/>
</dbReference>
<dbReference type="PROSITE" id="PS51273">
    <property type="entry name" value="GATASE_TYPE_1"/>
    <property type="match status" value="1"/>
</dbReference>
<evidence type="ECO:0000313" key="3">
    <source>
        <dbReference type="EMBL" id="GAA4010940.1"/>
    </source>
</evidence>